<gene>
    <name evidence="8" type="ORF">Ahy_A03g011722</name>
</gene>
<name>A0A445DRJ7_ARAHY</name>
<proteinExistence type="inferred from homology"/>
<sequence>MKMLCKVSVLLLFLATLTCYCNALPLSTHKRWIIDDATGKRVKLTCAHWVAHAKPMVAEGLDQLPLNDIVKQFPERGFNCVRLSYATYMFTRYANVSIGETLRSLDIPERVAAIEKHNPWVLNMTHLQAYDAVVDALDKQGVMMLIDNHVSMPKWCCDRQDQNGFFNDRHFQPQEWLQGLAFVARHFKPKRHVVAMDLRNELRGSRESSKDWYKYVRQGARTIDQHNPNLLVVISGLDFDKDFTFLKNKPLDLNFTKKIVYEAHLYSFTGDTGSWSLQPVNRVCASVLESVQNLWGFLIGGSNPAPMFVSEFGYDMTGENDADNKYIVCFKSYLAAMDMDWSLWSFGGSYYYRQGNVGADESYAVLTHDWTRYRDPKFPHKFQLLQALLQDPTSNLSKSQILFHPLSGNCTHVSRKKELEFGDCKNHVRWSFEGDNNGAPIRKMDSPLCLKATGEGLPPTLSKDCLSPQSSWRFVSVTGLHLATKNKNGDLLCLGTHSHSSKLVTKKCICVDDDDSAWRLEGNIRGEKRRFVAYLNRRCHSSNNDTSNFQSATPTGCRSIVRYNTHRLSDSARQGGDSSVRYGGKGGTVRDRGARSGDWTREATRKGVASRERETRTGFDF</sequence>
<evidence type="ECO:0000313" key="9">
    <source>
        <dbReference type="Proteomes" id="UP000289738"/>
    </source>
</evidence>
<dbReference type="AlphaFoldDB" id="A0A445DRJ7"/>
<feature type="signal peptide" evidence="6">
    <location>
        <begin position="1"/>
        <end position="23"/>
    </location>
</feature>
<feature type="chain" id="PRO_5019360309" description="Glycoside hydrolase family 5 domain-containing protein" evidence="6">
    <location>
        <begin position="24"/>
        <end position="621"/>
    </location>
</feature>
<reference evidence="8 9" key="1">
    <citation type="submission" date="2019-01" db="EMBL/GenBank/DDBJ databases">
        <title>Sequencing of cultivated peanut Arachis hypogaea provides insights into genome evolution and oil improvement.</title>
        <authorList>
            <person name="Chen X."/>
        </authorList>
    </citation>
    <scope>NUCLEOTIDE SEQUENCE [LARGE SCALE GENOMIC DNA]</scope>
    <source>
        <strain evidence="9">cv. Fuhuasheng</strain>
        <tissue evidence="8">Leaves</tissue>
    </source>
</reference>
<dbReference type="PANTHER" id="PTHR31263">
    <property type="entry name" value="CELLULASE FAMILY PROTEIN (AFU_ORTHOLOGUE AFUA_5G14560)"/>
    <property type="match status" value="1"/>
</dbReference>
<keyword evidence="3 4" id="KW-0326">Glycosidase</keyword>
<feature type="region of interest" description="Disordered" evidence="5">
    <location>
        <begin position="568"/>
        <end position="621"/>
    </location>
</feature>
<dbReference type="Gene3D" id="3.20.20.80">
    <property type="entry name" value="Glycosidases"/>
    <property type="match status" value="1"/>
</dbReference>
<dbReference type="EMBL" id="SDMP01000003">
    <property type="protein sequence ID" value="RYR65799.1"/>
    <property type="molecule type" value="Genomic_DNA"/>
</dbReference>
<feature type="domain" description="Glycoside hydrolase family 5" evidence="7">
    <location>
        <begin position="65"/>
        <end position="347"/>
    </location>
</feature>
<dbReference type="InterPro" id="IPR017853">
    <property type="entry name" value="GH"/>
</dbReference>
<keyword evidence="9" id="KW-1185">Reference proteome</keyword>
<evidence type="ECO:0000256" key="3">
    <source>
        <dbReference type="ARBA" id="ARBA00023295"/>
    </source>
</evidence>
<evidence type="ECO:0000259" key="7">
    <source>
        <dbReference type="Pfam" id="PF00150"/>
    </source>
</evidence>
<dbReference type="GO" id="GO:0004553">
    <property type="term" value="F:hydrolase activity, hydrolyzing O-glycosyl compounds"/>
    <property type="evidence" value="ECO:0007669"/>
    <property type="project" value="InterPro"/>
</dbReference>
<dbReference type="Pfam" id="PF00150">
    <property type="entry name" value="Cellulase"/>
    <property type="match status" value="1"/>
</dbReference>
<organism evidence="8 9">
    <name type="scientific">Arachis hypogaea</name>
    <name type="common">Peanut</name>
    <dbReference type="NCBI Taxonomy" id="3818"/>
    <lineage>
        <taxon>Eukaryota</taxon>
        <taxon>Viridiplantae</taxon>
        <taxon>Streptophyta</taxon>
        <taxon>Embryophyta</taxon>
        <taxon>Tracheophyta</taxon>
        <taxon>Spermatophyta</taxon>
        <taxon>Magnoliopsida</taxon>
        <taxon>eudicotyledons</taxon>
        <taxon>Gunneridae</taxon>
        <taxon>Pentapetalae</taxon>
        <taxon>rosids</taxon>
        <taxon>fabids</taxon>
        <taxon>Fabales</taxon>
        <taxon>Fabaceae</taxon>
        <taxon>Papilionoideae</taxon>
        <taxon>50 kb inversion clade</taxon>
        <taxon>dalbergioids sensu lato</taxon>
        <taxon>Dalbergieae</taxon>
        <taxon>Pterocarpus clade</taxon>
        <taxon>Arachis</taxon>
    </lineage>
</organism>
<dbReference type="PANTHER" id="PTHR31263:SF0">
    <property type="entry name" value="CELLULASE FAMILY PROTEIN (AFU_ORTHOLOGUE AFUA_5G14560)"/>
    <property type="match status" value="1"/>
</dbReference>
<feature type="compositionally biased region" description="Basic and acidic residues" evidence="5">
    <location>
        <begin position="588"/>
        <end position="621"/>
    </location>
</feature>
<evidence type="ECO:0000256" key="1">
    <source>
        <dbReference type="ARBA" id="ARBA00005641"/>
    </source>
</evidence>
<evidence type="ECO:0000256" key="4">
    <source>
        <dbReference type="RuleBase" id="RU361153"/>
    </source>
</evidence>
<evidence type="ECO:0000256" key="6">
    <source>
        <dbReference type="SAM" id="SignalP"/>
    </source>
</evidence>
<dbReference type="Proteomes" id="UP000289738">
    <property type="component" value="Chromosome A03"/>
</dbReference>
<keyword evidence="2 4" id="KW-0378">Hydrolase</keyword>
<comment type="caution">
    <text evidence="8">The sequence shown here is derived from an EMBL/GenBank/DDBJ whole genome shotgun (WGS) entry which is preliminary data.</text>
</comment>
<keyword evidence="6" id="KW-0732">Signal</keyword>
<comment type="similarity">
    <text evidence="1 4">Belongs to the glycosyl hydrolase 5 (cellulase A) family.</text>
</comment>
<evidence type="ECO:0000256" key="5">
    <source>
        <dbReference type="SAM" id="MobiDB-lite"/>
    </source>
</evidence>
<accession>A0A445DRJ7</accession>
<protein>
    <recommendedName>
        <fullName evidence="7">Glycoside hydrolase family 5 domain-containing protein</fullName>
    </recommendedName>
</protein>
<evidence type="ECO:0000313" key="8">
    <source>
        <dbReference type="EMBL" id="RYR65799.1"/>
    </source>
</evidence>
<dbReference type="SUPFAM" id="SSF51445">
    <property type="entry name" value="(Trans)glycosidases"/>
    <property type="match status" value="1"/>
</dbReference>
<evidence type="ECO:0000256" key="2">
    <source>
        <dbReference type="ARBA" id="ARBA00022801"/>
    </source>
</evidence>
<dbReference type="STRING" id="3818.A0A445DRJ7"/>
<dbReference type="GO" id="GO:0000272">
    <property type="term" value="P:polysaccharide catabolic process"/>
    <property type="evidence" value="ECO:0007669"/>
    <property type="project" value="InterPro"/>
</dbReference>
<dbReference type="InterPro" id="IPR001547">
    <property type="entry name" value="Glyco_hydro_5"/>
</dbReference>